<dbReference type="AlphaFoldDB" id="A0A934UDS0"/>
<keyword evidence="2" id="KW-1185">Reference proteome</keyword>
<proteinExistence type="predicted"/>
<comment type="caution">
    <text evidence="1">The sequence shown here is derived from an EMBL/GenBank/DDBJ whole genome shotgun (WGS) entry which is preliminary data.</text>
</comment>
<gene>
    <name evidence="1" type="ORF">JHK64_05060</name>
</gene>
<organism evidence="1 2">
    <name type="scientific">Streptococcus zalophi</name>
    <dbReference type="NCBI Taxonomy" id="640031"/>
    <lineage>
        <taxon>Bacteria</taxon>
        <taxon>Bacillati</taxon>
        <taxon>Bacillota</taxon>
        <taxon>Bacilli</taxon>
        <taxon>Lactobacillales</taxon>
        <taxon>Streptococcaceae</taxon>
        <taxon>Streptococcus</taxon>
    </lineage>
</organism>
<dbReference type="Proteomes" id="UP000644875">
    <property type="component" value="Unassembled WGS sequence"/>
</dbReference>
<reference evidence="1 2" key="1">
    <citation type="journal article" date="2021" name="Int. J. Syst. Evol. Microbiol.">
        <title>Streptococcus vicugnae sp. nov., isolated from faeces of alpacas (Vicugna pacos) and cattle (Bos taurus), Streptococcus zalophi sp. nov., and Streptococcus pacificus sp. nov., isolated from respiratory tract of California sea lions (Zalophus californianus).</title>
        <authorList>
            <person name="Volokhov D.V."/>
            <person name="Zagorodnyaya T.A."/>
            <person name="Shen Z."/>
            <person name="Blom J."/>
            <person name="Furtak V.A."/>
            <person name="Eisenberg T."/>
            <person name="Fan P."/>
            <person name="Jeong K.C."/>
            <person name="Gao Y."/>
            <person name="Zhang S."/>
            <person name="Amselle M."/>
        </authorList>
    </citation>
    <scope>NUCLEOTIDE SEQUENCE [LARGE SCALE GENOMIC DNA]</scope>
    <source>
        <strain evidence="2">CSL7508-lung</strain>
    </source>
</reference>
<dbReference type="EMBL" id="JAENBP010000005">
    <property type="protein sequence ID" value="MBJ8349998.1"/>
    <property type="molecule type" value="Genomic_DNA"/>
</dbReference>
<dbReference type="RefSeq" id="WP_199567965.1">
    <property type="nucleotide sequence ID" value="NZ_JAENBP010000005.1"/>
</dbReference>
<evidence type="ECO:0000313" key="1">
    <source>
        <dbReference type="EMBL" id="MBJ8349998.1"/>
    </source>
</evidence>
<dbReference type="Pfam" id="PF19385">
    <property type="entry name" value="DUF5960"/>
    <property type="match status" value="1"/>
</dbReference>
<protein>
    <submittedName>
        <fullName evidence="1">Uncharacterized protein</fullName>
    </submittedName>
</protein>
<dbReference type="InterPro" id="IPR046004">
    <property type="entry name" value="DUF5960"/>
</dbReference>
<evidence type="ECO:0000313" key="2">
    <source>
        <dbReference type="Proteomes" id="UP000644875"/>
    </source>
</evidence>
<name>A0A934UDS0_9STRE</name>
<accession>A0A934UDS0</accession>
<sequence length="97" mass="11739">MSLFDYEKNALQMDYFSEQYRQFEKDFYKYSALDIPLTFLTDDLMRSMANAQKSYFKLNKENAKDGLDHYFFFSIETPPDNTLIRKYTYQKTMTSLK</sequence>